<dbReference type="SUPFAM" id="SSF81606">
    <property type="entry name" value="PP2C-like"/>
    <property type="match status" value="1"/>
</dbReference>
<sequence length="534" mass="58068">MMPSLRKKVAGFIRQLSVNNQNENVDQIDSGPSSGCFIQRYLSGHDVKQTEPVILHGRNPHELPRKNIGTIILGNQFSAVTGPDGGLTMVNRHQRHLSTSDPDVDYIDIQQHVSDQERKNTDGVQQMSSPPSEVAGVLDWSRPHPRAYGAATTLYERHPLTKQHAGSPIADCFALVARTNSAILTLADGVNWGEKACIAARSAVHGCVDYLNKAVFTSGNITNTTEVFVSLLRSFHAAHSLILQEAGMLTTLTTALVLPLADSDRFVTCICNVGDSLSYVYSAQHGVREITKGSHDIHCMRDMRDALGALGPVDGQNPELNNLTCSMTEVESGDIVFITSDGVSDNFDPVVGKFAVLPPSENLNLKVPPGTVKTSCTAANHGTSKFPCEDFPSSSSLPTVQAYQRHELSLLRMDDLLKNGVSGNGPPCQDAKTLCEMLLDFATRLTAAKRHILEDPDLYYTTVEGSTEVTELSRAEQRSRRRKVCEKLAMVPGKLDHATVVAYQVGVYRGNENDGGISAPHIRSDDDLLVETVL</sequence>
<keyword evidence="4" id="KW-1185">Reference proteome</keyword>
<dbReference type="EMBL" id="KK852812">
    <property type="protein sequence ID" value="KDR15867.1"/>
    <property type="molecule type" value="Genomic_DNA"/>
</dbReference>
<evidence type="ECO:0000256" key="1">
    <source>
        <dbReference type="SAM" id="MobiDB-lite"/>
    </source>
</evidence>
<dbReference type="InterPro" id="IPR001932">
    <property type="entry name" value="PPM-type_phosphatase-like_dom"/>
</dbReference>
<gene>
    <name evidence="3" type="ORF">L798_10182</name>
</gene>
<feature type="domain" description="PPM-type phosphatase" evidence="2">
    <location>
        <begin position="147"/>
        <end position="505"/>
    </location>
</feature>
<evidence type="ECO:0000259" key="2">
    <source>
        <dbReference type="PROSITE" id="PS51746"/>
    </source>
</evidence>
<feature type="region of interest" description="Disordered" evidence="1">
    <location>
        <begin position="116"/>
        <end position="139"/>
    </location>
</feature>
<dbReference type="PANTHER" id="PTHR21586:SF0">
    <property type="entry name" value="PP2C-LIKE DOMAIN-CONTAINING PROTEIN CG9801"/>
    <property type="match status" value="1"/>
</dbReference>
<dbReference type="STRING" id="136037.A0A067QZ93"/>
<dbReference type="InterPro" id="IPR053287">
    <property type="entry name" value="PP2C-like_domain"/>
</dbReference>
<evidence type="ECO:0000313" key="3">
    <source>
        <dbReference type="EMBL" id="KDR15867.1"/>
    </source>
</evidence>
<accession>A0A067QZ93</accession>
<dbReference type="Proteomes" id="UP000027135">
    <property type="component" value="Unassembled WGS sequence"/>
</dbReference>
<dbReference type="Gene3D" id="3.60.40.10">
    <property type="entry name" value="PPM-type phosphatase domain"/>
    <property type="match status" value="1"/>
</dbReference>
<feature type="compositionally biased region" description="Polar residues" evidence="1">
    <location>
        <begin position="122"/>
        <end position="131"/>
    </location>
</feature>
<protein>
    <submittedName>
        <fullName evidence="3">PP2C-like domain-containing protein</fullName>
    </submittedName>
</protein>
<dbReference type="OMA" id="FSMSCIE"/>
<organism evidence="3 4">
    <name type="scientific">Zootermopsis nevadensis</name>
    <name type="common">Dampwood termite</name>
    <dbReference type="NCBI Taxonomy" id="136037"/>
    <lineage>
        <taxon>Eukaryota</taxon>
        <taxon>Metazoa</taxon>
        <taxon>Ecdysozoa</taxon>
        <taxon>Arthropoda</taxon>
        <taxon>Hexapoda</taxon>
        <taxon>Insecta</taxon>
        <taxon>Pterygota</taxon>
        <taxon>Neoptera</taxon>
        <taxon>Polyneoptera</taxon>
        <taxon>Dictyoptera</taxon>
        <taxon>Blattodea</taxon>
        <taxon>Blattoidea</taxon>
        <taxon>Termitoidae</taxon>
        <taxon>Termopsidae</taxon>
        <taxon>Zootermopsis</taxon>
    </lineage>
</organism>
<dbReference type="eggNOG" id="ENOG502QTP9">
    <property type="taxonomic scope" value="Eukaryota"/>
</dbReference>
<dbReference type="InterPro" id="IPR036457">
    <property type="entry name" value="PPM-type-like_dom_sf"/>
</dbReference>
<reference evidence="3 4" key="1">
    <citation type="journal article" date="2014" name="Nat. Commun.">
        <title>Molecular traces of alternative social organization in a termite genome.</title>
        <authorList>
            <person name="Terrapon N."/>
            <person name="Li C."/>
            <person name="Robertson H.M."/>
            <person name="Ji L."/>
            <person name="Meng X."/>
            <person name="Booth W."/>
            <person name="Chen Z."/>
            <person name="Childers C.P."/>
            <person name="Glastad K.M."/>
            <person name="Gokhale K."/>
            <person name="Gowin J."/>
            <person name="Gronenberg W."/>
            <person name="Hermansen R.A."/>
            <person name="Hu H."/>
            <person name="Hunt B.G."/>
            <person name="Huylmans A.K."/>
            <person name="Khalil S.M."/>
            <person name="Mitchell R.D."/>
            <person name="Munoz-Torres M.C."/>
            <person name="Mustard J.A."/>
            <person name="Pan H."/>
            <person name="Reese J.T."/>
            <person name="Scharf M.E."/>
            <person name="Sun F."/>
            <person name="Vogel H."/>
            <person name="Xiao J."/>
            <person name="Yang W."/>
            <person name="Yang Z."/>
            <person name="Yang Z."/>
            <person name="Zhou J."/>
            <person name="Zhu J."/>
            <person name="Brent C.S."/>
            <person name="Elsik C.G."/>
            <person name="Goodisman M.A."/>
            <person name="Liberles D.A."/>
            <person name="Roe R.M."/>
            <person name="Vargo E.L."/>
            <person name="Vilcinskas A."/>
            <person name="Wang J."/>
            <person name="Bornberg-Bauer E."/>
            <person name="Korb J."/>
            <person name="Zhang G."/>
            <person name="Liebig J."/>
        </authorList>
    </citation>
    <scope>NUCLEOTIDE SEQUENCE [LARGE SCALE GENOMIC DNA]</scope>
    <source>
        <tissue evidence="3">Whole organism</tissue>
    </source>
</reference>
<name>A0A067QZ93_ZOONE</name>
<dbReference type="InParanoid" id="A0A067QZ93"/>
<dbReference type="PANTHER" id="PTHR21586">
    <property type="entry name" value="TIPA"/>
    <property type="match status" value="1"/>
</dbReference>
<dbReference type="AlphaFoldDB" id="A0A067QZ93"/>
<proteinExistence type="predicted"/>
<evidence type="ECO:0000313" key="4">
    <source>
        <dbReference type="Proteomes" id="UP000027135"/>
    </source>
</evidence>
<dbReference type="Pfam" id="PF13672">
    <property type="entry name" value="PP2C_2"/>
    <property type="match status" value="1"/>
</dbReference>
<dbReference type="PROSITE" id="PS51746">
    <property type="entry name" value="PPM_2"/>
    <property type="match status" value="1"/>
</dbReference>